<proteinExistence type="predicted"/>
<dbReference type="GO" id="GO:0003677">
    <property type="term" value="F:DNA binding"/>
    <property type="evidence" value="ECO:0007669"/>
    <property type="project" value="UniProtKB-KW"/>
</dbReference>
<keyword evidence="3" id="KW-0804">Transcription</keyword>
<dbReference type="EMBL" id="WKKY01000907">
    <property type="protein sequence ID" value="MSE22210.1"/>
    <property type="molecule type" value="Genomic_DNA"/>
</dbReference>
<evidence type="ECO:0000313" key="5">
    <source>
        <dbReference type="Proteomes" id="UP000491237"/>
    </source>
</evidence>
<keyword evidence="2" id="KW-0238">DNA-binding</keyword>
<protein>
    <submittedName>
        <fullName evidence="4">GntR family transcriptional regulator</fullName>
    </submittedName>
</protein>
<dbReference type="Gene3D" id="1.20.120.530">
    <property type="entry name" value="GntR ligand-binding domain-like"/>
    <property type="match status" value="1"/>
</dbReference>
<feature type="non-terminal residue" evidence="4">
    <location>
        <position position="1"/>
    </location>
</feature>
<evidence type="ECO:0000256" key="2">
    <source>
        <dbReference type="ARBA" id="ARBA00023125"/>
    </source>
</evidence>
<gene>
    <name evidence="4" type="ORF">GKC44_13410</name>
</gene>
<dbReference type="AlphaFoldDB" id="A0A844ENH6"/>
<dbReference type="InterPro" id="IPR008920">
    <property type="entry name" value="TF_FadR/GntR_C"/>
</dbReference>
<evidence type="ECO:0000256" key="1">
    <source>
        <dbReference type="ARBA" id="ARBA00023015"/>
    </source>
</evidence>
<dbReference type="SUPFAM" id="SSF48008">
    <property type="entry name" value="GntR ligand-binding domain-like"/>
    <property type="match status" value="1"/>
</dbReference>
<dbReference type="Proteomes" id="UP000491237">
    <property type="component" value="Unassembled WGS sequence"/>
</dbReference>
<evidence type="ECO:0000256" key="3">
    <source>
        <dbReference type="ARBA" id="ARBA00023163"/>
    </source>
</evidence>
<sequence>VYDANLPMDRLTDEHKAIIAAFAAHNADKVRQLVYSHLNLMLSEQQSVLDKFPNYFTNIK</sequence>
<name>A0A844ENH6_9LACO</name>
<keyword evidence="1" id="KW-0805">Transcription regulation</keyword>
<comment type="caution">
    <text evidence="4">The sequence shown here is derived from an EMBL/GenBank/DDBJ whole genome shotgun (WGS) entry which is preliminary data.</text>
</comment>
<evidence type="ECO:0000313" key="4">
    <source>
        <dbReference type="EMBL" id="MSE22210.1"/>
    </source>
</evidence>
<reference evidence="4 5" key="1">
    <citation type="submission" date="2019-11" db="EMBL/GenBank/DDBJ databases">
        <title>Draft Genome Sequence of Plant Growth-Promoting Rhizosphere-Associated Bacteria.</title>
        <authorList>
            <person name="Vasilyev I.Y."/>
            <person name="Radchenko V."/>
            <person name="Ilnitskaya E.V."/>
        </authorList>
    </citation>
    <scope>NUCLEOTIDE SEQUENCE [LARGE SCALE GENOMIC DNA]</scope>
    <source>
        <strain evidence="4 5">VRA_07sq_f</strain>
    </source>
</reference>
<organism evidence="4 5">
    <name type="scientific">Lentilactobacillus parabuchneri</name>
    <dbReference type="NCBI Taxonomy" id="152331"/>
    <lineage>
        <taxon>Bacteria</taxon>
        <taxon>Bacillati</taxon>
        <taxon>Bacillota</taxon>
        <taxon>Bacilli</taxon>
        <taxon>Lactobacillales</taxon>
        <taxon>Lactobacillaceae</taxon>
        <taxon>Lentilactobacillus</taxon>
    </lineage>
</organism>
<accession>A0A844ENH6</accession>